<proteinExistence type="predicted"/>
<dbReference type="Proteomes" id="UP000007391">
    <property type="component" value="Chromosome"/>
</dbReference>
<dbReference type="EMBL" id="CP003423">
    <property type="protein sequence ID" value="AFH43284.1"/>
    <property type="molecule type" value="Genomic_DNA"/>
</dbReference>
<dbReference type="HOGENOM" id="CLU_3162953_0_0_2"/>
<dbReference type="AlphaFoldDB" id="I0A2S7"/>
<protein>
    <submittedName>
        <fullName evidence="1">Uncharacterized protein</fullName>
    </submittedName>
</protein>
<gene>
    <name evidence="1" type="ordered locus">FFONT_1296</name>
</gene>
<dbReference type="InParanoid" id="I0A2S7"/>
<evidence type="ECO:0000313" key="2">
    <source>
        <dbReference type="Proteomes" id="UP000007391"/>
    </source>
</evidence>
<organism evidence="1 2">
    <name type="scientific">Fervidicoccus fontis (strain DSM 19380 / JCM 18336 / VKM B-2539 / Kam940)</name>
    <dbReference type="NCBI Taxonomy" id="1163730"/>
    <lineage>
        <taxon>Archaea</taxon>
        <taxon>Thermoproteota</taxon>
        <taxon>Thermoprotei</taxon>
        <taxon>Fervidicoccales</taxon>
        <taxon>Fervidicoccaceae</taxon>
        <taxon>Fervidicoccus</taxon>
    </lineage>
</organism>
<name>I0A2S7_FERFK</name>
<reference evidence="1 2" key="2">
    <citation type="journal article" date="2014" name="Extremophiles">
        <title>Analysis of the complete genome of Fervidococcus fontis confirms the distinct phylogenetic position of the order Fervidicoccales and suggests its environmental function.</title>
        <authorList>
            <person name="Lebedinsky A.V."/>
            <person name="Mardanov A.V."/>
            <person name="Kublanov I.V."/>
            <person name="Gumerov V.M."/>
            <person name="Beletsky A.V."/>
            <person name="Perevalova A.A."/>
            <person name="Bidzhieva S.Kh."/>
            <person name="Bonch-Osmolovskaya E.A."/>
            <person name="Skryabin K.G."/>
            <person name="Ravin N.V."/>
        </authorList>
    </citation>
    <scope>NUCLEOTIDE SEQUENCE [LARGE SCALE GENOMIC DNA]</scope>
    <source>
        <strain evidence="2">DSM 19380 / VKM B-2539 / Kam940</strain>
    </source>
</reference>
<evidence type="ECO:0000313" key="1">
    <source>
        <dbReference type="EMBL" id="AFH43284.1"/>
    </source>
</evidence>
<dbReference type="STRING" id="1163730.FFONT_1296"/>
<accession>I0A2S7</accession>
<keyword evidence="2" id="KW-1185">Reference proteome</keyword>
<dbReference type="KEGG" id="ffo:FFONT_1296"/>
<reference evidence="2" key="1">
    <citation type="submission" date="2012-03" db="EMBL/GenBank/DDBJ databases">
        <title>Fervidicoccus fontis complete genome analysis confirms its distinct phylogenetic position and predicts its environmental function.</title>
        <authorList>
            <person name="Lebedinsky A.V."/>
            <person name="Mardanov A.V."/>
            <person name="Gumerov V.M."/>
            <person name="Beletsky A.V."/>
            <person name="Kublanov I.V."/>
            <person name="Perevalova A.A."/>
            <person name="Bonch-Osmolovskaya E.A."/>
            <person name="Ravin N.V."/>
            <person name="Skryabin K.G."/>
        </authorList>
    </citation>
    <scope>NUCLEOTIDE SEQUENCE [LARGE SCALE GENOMIC DNA]</scope>
    <source>
        <strain evidence="2">DSM 19380 / VKM B-2539 / Kam940</strain>
    </source>
</reference>
<sequence length="47" mass="5444">MLTKIAKSFLEIDITTESSTNYSKDRGLGIFRELLFYLSLVIIFAER</sequence>